<accession>A0AAP2R9T7</accession>
<dbReference type="InterPro" id="IPR036249">
    <property type="entry name" value="Thioredoxin-like_sf"/>
</dbReference>
<feature type="domain" description="Glutaredoxin" evidence="1">
    <location>
        <begin position="4"/>
        <end position="68"/>
    </location>
</feature>
<dbReference type="Gene3D" id="3.40.30.10">
    <property type="entry name" value="Glutaredoxin"/>
    <property type="match status" value="1"/>
</dbReference>
<dbReference type="SUPFAM" id="SSF52833">
    <property type="entry name" value="Thioredoxin-like"/>
    <property type="match status" value="1"/>
</dbReference>
<evidence type="ECO:0000259" key="1">
    <source>
        <dbReference type="Pfam" id="PF00462"/>
    </source>
</evidence>
<protein>
    <submittedName>
        <fullName evidence="2">NrdH-redoxin</fullName>
    </submittedName>
</protein>
<keyword evidence="3" id="KW-1185">Reference proteome</keyword>
<reference evidence="2 3" key="1">
    <citation type="submission" date="2017-11" db="EMBL/GenBank/DDBJ databases">
        <title>Isolation and Characterization of Family Methanocellaceae Species from Potential Methane Hydrate Area Offshore Southwestern Taiwan.</title>
        <authorList>
            <person name="Zhang W.-L."/>
            <person name="Chen W.-C."/>
            <person name="Lai M.-C."/>
            <person name="Chen S.-C."/>
        </authorList>
    </citation>
    <scope>NUCLEOTIDE SEQUENCE [LARGE SCALE GENOMIC DNA]</scope>
    <source>
        <strain evidence="2 3">CWC-04</strain>
    </source>
</reference>
<gene>
    <name evidence="2" type="ORF">CUJ83_00895</name>
</gene>
<dbReference type="InterPro" id="IPR002109">
    <property type="entry name" value="Glutaredoxin"/>
</dbReference>
<organism evidence="2 3">
    <name type="scientific">Methanooceanicella nereidis</name>
    <dbReference type="NCBI Taxonomy" id="2052831"/>
    <lineage>
        <taxon>Archaea</taxon>
        <taxon>Methanobacteriati</taxon>
        <taxon>Methanobacteriota</taxon>
        <taxon>Stenosarchaea group</taxon>
        <taxon>Methanomicrobia</taxon>
        <taxon>Methanocellales</taxon>
        <taxon>Methanocellaceae</taxon>
        <taxon>Methanooceanicella</taxon>
    </lineage>
</organism>
<dbReference type="PROSITE" id="PS51354">
    <property type="entry name" value="GLUTAREDOXIN_2"/>
    <property type="match status" value="1"/>
</dbReference>
<proteinExistence type="predicted"/>
<name>A0AAP2R9T7_9EURY</name>
<evidence type="ECO:0000313" key="2">
    <source>
        <dbReference type="EMBL" id="MCD1293553.1"/>
    </source>
</evidence>
<sequence length="88" mass="10233">MKKVFMYTLSTCPWCRKTKKFFSEHSIPFDFVDYDLAGEDEQERLDREMSELSSDANFPLVKINGDVVVGYDPEKYEELLGLKAGVRK</sequence>
<dbReference type="EMBL" id="PGCK01000001">
    <property type="protein sequence ID" value="MCD1293553.1"/>
    <property type="molecule type" value="Genomic_DNA"/>
</dbReference>
<dbReference type="Proteomes" id="UP001320159">
    <property type="component" value="Unassembled WGS sequence"/>
</dbReference>
<dbReference type="Pfam" id="PF00462">
    <property type="entry name" value="Glutaredoxin"/>
    <property type="match status" value="1"/>
</dbReference>
<evidence type="ECO:0000313" key="3">
    <source>
        <dbReference type="Proteomes" id="UP001320159"/>
    </source>
</evidence>
<dbReference type="AlphaFoldDB" id="A0AAP2R9T7"/>
<comment type="caution">
    <text evidence="2">The sequence shown here is derived from an EMBL/GenBank/DDBJ whole genome shotgun (WGS) entry which is preliminary data.</text>
</comment>
<dbReference type="CDD" id="cd02976">
    <property type="entry name" value="NrdH"/>
    <property type="match status" value="1"/>
</dbReference>